<organism evidence="3 4">
    <name type="scientific">Cercophora newfieldiana</name>
    <dbReference type="NCBI Taxonomy" id="92897"/>
    <lineage>
        <taxon>Eukaryota</taxon>
        <taxon>Fungi</taxon>
        <taxon>Dikarya</taxon>
        <taxon>Ascomycota</taxon>
        <taxon>Pezizomycotina</taxon>
        <taxon>Sordariomycetes</taxon>
        <taxon>Sordariomycetidae</taxon>
        <taxon>Sordariales</taxon>
        <taxon>Lasiosphaeriaceae</taxon>
        <taxon>Cercophora</taxon>
    </lineage>
</organism>
<dbReference type="Proteomes" id="UP001174936">
    <property type="component" value="Unassembled WGS sequence"/>
</dbReference>
<evidence type="ECO:0000259" key="2">
    <source>
        <dbReference type="Pfam" id="PF08457"/>
    </source>
</evidence>
<keyword evidence="4" id="KW-1185">Reference proteome</keyword>
<feature type="region of interest" description="Disordered" evidence="1">
    <location>
        <begin position="1"/>
        <end position="28"/>
    </location>
</feature>
<feature type="region of interest" description="Disordered" evidence="1">
    <location>
        <begin position="1107"/>
        <end position="1183"/>
    </location>
</feature>
<feature type="domain" description="Sfi1 spindle body" evidence="2">
    <location>
        <begin position="440"/>
        <end position="1000"/>
    </location>
</feature>
<feature type="region of interest" description="Disordered" evidence="1">
    <location>
        <begin position="128"/>
        <end position="221"/>
    </location>
</feature>
<evidence type="ECO:0000313" key="3">
    <source>
        <dbReference type="EMBL" id="KAK0651197.1"/>
    </source>
</evidence>
<name>A0AA39YEJ8_9PEZI</name>
<evidence type="ECO:0000256" key="1">
    <source>
        <dbReference type="SAM" id="MobiDB-lite"/>
    </source>
</evidence>
<dbReference type="InterPro" id="IPR013665">
    <property type="entry name" value="Sfi1_dom"/>
</dbReference>
<accession>A0AA39YEJ8</accession>
<dbReference type="Pfam" id="PF08457">
    <property type="entry name" value="Sfi1"/>
    <property type="match status" value="1"/>
</dbReference>
<dbReference type="EMBL" id="JAULSV010000002">
    <property type="protein sequence ID" value="KAK0651197.1"/>
    <property type="molecule type" value="Genomic_DNA"/>
</dbReference>
<sequence>MPPHSSLPLRDGRVGLPSSSSYVAGGPNIDGDYSDDDIRLVAEIVRLGETIYPTLPERDRLPTTALFQAAEHVLPEHGYDADNAPSHIDRLIFKIGGQRSGETLSDKFKAVLAGMNIQVEYIPTSPYEQSPAVRRTPIRRLPRLGDDESDDFDFSPRPAPHHRHSSGSRPFALDDSPYDLPVRPRPRPQSTSPGDAFSSPGDALSLGRGKSDSSDVQTPPLIRGLGRATVANNGVDFGVRVPTVAPLGYSPDDNATGQFTEDEGDKLKATDRLLAGRPFQSHMPTMERILQPARHFGAFSRDTGIAGLGDNKGLLESPLIIPNAHLHSSQAGSSGGSEDGRDITAQTQDDDQLQSLPNDEPPAENTEVLEAKLDQFIMGYETRLLDDVFFDWHTAARWTRGHRTHQLSVASEYDDVDIFQEVLDIWQELAIVAQEERLEQAVAAEREEYVLRMEKRAARVHEIVTISTVLAHWQDSAREEADRTAVARRHLVRKRAFDAWRAQHVEDESKVNNFILMNALQRWGQVTLHHEVRQQVAARRYQHTLAADTLDAMWRTQKGKTADEFWSFHAANNCLDTWLSRAGEDYAELEVANTLDERLLLTEVLDIWREETEDLQYTAYNLTVEYFSRECQRTLDTWQEQARLKRLLQHYNANKDRNLQSRALNVWRGAALNAVRENKMAEILVMEAPLHLWKNETQLRLFRDRIETKEKAVILRHWYCEERVAWYKRYTENLDKKEILERFVACARDARSERTRFERDGDRVFTYYKQRGAFNTWLEQTDAMWRHHHNANLICLYRTAKPIIDSWREYRNQSVAREAIYGRQADRNARRSAVTTVLEIWPGLAIEARRERMMINLRLFRRNYKVDLARNCLDDWWLRTADAVDLSNDARAMHIRHRRNEVNGLLQYWGDTTQRAQQIRQVAEEAEMEVYCGIWQRQLNDLDENKLDAIDYDAEQTLGDCWRKWEFQSLQMNSKKQTAIAIKNRNDKRLCSHVLDGWRQIAAPDSAHDLQLSTMSRRSIRNLQAARSTPAPDATQHLGLEPPTPLPSILRQPGSTLRSQYGQHPPETPRLPVSQLGFARVGGSVRFASSTRDLGPMDEFDDDESVLGPGMEVNDPGFMSTPTRWTGSTRPLGYRPTSTPSAILPSPYERELRSQYGQSSSSRGQFSRSRGEFDDIREDTLED</sequence>
<feature type="region of interest" description="Disordered" evidence="1">
    <location>
        <begin position="1024"/>
        <end position="1072"/>
    </location>
</feature>
<comment type="caution">
    <text evidence="3">The sequence shown here is derived from an EMBL/GenBank/DDBJ whole genome shotgun (WGS) entry which is preliminary data.</text>
</comment>
<proteinExistence type="predicted"/>
<gene>
    <name evidence="3" type="ORF">B0T16DRAFT_489259</name>
</gene>
<reference evidence="3" key="1">
    <citation type="submission" date="2023-06" db="EMBL/GenBank/DDBJ databases">
        <title>Genome-scale phylogeny and comparative genomics of the fungal order Sordariales.</title>
        <authorList>
            <consortium name="Lawrence Berkeley National Laboratory"/>
            <person name="Hensen N."/>
            <person name="Bonometti L."/>
            <person name="Westerberg I."/>
            <person name="Brannstrom I.O."/>
            <person name="Guillou S."/>
            <person name="Cros-Aarteil S."/>
            <person name="Calhoun S."/>
            <person name="Haridas S."/>
            <person name="Kuo A."/>
            <person name="Mondo S."/>
            <person name="Pangilinan J."/>
            <person name="Riley R."/>
            <person name="Labutti K."/>
            <person name="Andreopoulos B."/>
            <person name="Lipzen A."/>
            <person name="Chen C."/>
            <person name="Yanf M."/>
            <person name="Daum C."/>
            <person name="Ng V."/>
            <person name="Clum A."/>
            <person name="Steindorff A."/>
            <person name="Ohm R."/>
            <person name="Martin F."/>
            <person name="Silar P."/>
            <person name="Natvig D."/>
            <person name="Lalanne C."/>
            <person name="Gautier V."/>
            <person name="Ament-Velasquez S.L."/>
            <person name="Kruys A."/>
            <person name="Hutchinson M.I."/>
            <person name="Powell A.J."/>
            <person name="Barry K."/>
            <person name="Miller A.N."/>
            <person name="Grigoriev I.V."/>
            <person name="Debuchy R."/>
            <person name="Gladieux P."/>
            <person name="Thoren M.H."/>
            <person name="Johannesson H."/>
        </authorList>
    </citation>
    <scope>NUCLEOTIDE SEQUENCE</scope>
    <source>
        <strain evidence="3">SMH2532-1</strain>
    </source>
</reference>
<feature type="compositionally biased region" description="Low complexity" evidence="1">
    <location>
        <begin position="1154"/>
        <end position="1168"/>
    </location>
</feature>
<evidence type="ECO:0000313" key="4">
    <source>
        <dbReference type="Proteomes" id="UP001174936"/>
    </source>
</evidence>
<feature type="compositionally biased region" description="Polar residues" evidence="1">
    <location>
        <begin position="1120"/>
        <end position="1129"/>
    </location>
</feature>
<protein>
    <submittedName>
        <fullName evidence="3">Sfi1 spindle body protein-domain-containing protein</fullName>
    </submittedName>
</protein>
<feature type="compositionally biased region" description="Polar residues" evidence="1">
    <location>
        <begin position="1053"/>
        <end position="1062"/>
    </location>
</feature>
<dbReference type="AlphaFoldDB" id="A0AA39YEJ8"/>